<keyword evidence="3" id="KW-1185">Reference proteome</keyword>
<proteinExistence type="predicted"/>
<dbReference type="EMBL" id="BAAAYX010000035">
    <property type="protein sequence ID" value="GAA3720106.1"/>
    <property type="molecule type" value="Genomic_DNA"/>
</dbReference>
<gene>
    <name evidence="2" type="ORF">GCM10022204_45300</name>
</gene>
<dbReference type="Proteomes" id="UP001500051">
    <property type="component" value="Unassembled WGS sequence"/>
</dbReference>
<dbReference type="NCBIfam" id="NF041390">
    <property type="entry name" value="TadE_Rv3655c"/>
    <property type="match status" value="1"/>
</dbReference>
<accession>A0ABP7EK37</accession>
<evidence type="ECO:0000256" key="1">
    <source>
        <dbReference type="SAM" id="Phobius"/>
    </source>
</evidence>
<keyword evidence="1" id="KW-0812">Transmembrane</keyword>
<keyword evidence="1" id="KW-1133">Transmembrane helix</keyword>
<reference evidence="3" key="1">
    <citation type="journal article" date="2019" name="Int. J. Syst. Evol. Microbiol.">
        <title>The Global Catalogue of Microorganisms (GCM) 10K type strain sequencing project: providing services to taxonomists for standard genome sequencing and annotation.</title>
        <authorList>
            <consortium name="The Broad Institute Genomics Platform"/>
            <consortium name="The Broad Institute Genome Sequencing Center for Infectious Disease"/>
            <person name="Wu L."/>
            <person name="Ma J."/>
        </authorList>
    </citation>
    <scope>NUCLEOTIDE SEQUENCE [LARGE SCALE GENOMIC DNA]</scope>
    <source>
        <strain evidence="3">JCM 16548</strain>
    </source>
</reference>
<feature type="transmembrane region" description="Helical" evidence="1">
    <location>
        <begin position="21"/>
        <end position="43"/>
    </location>
</feature>
<keyword evidence="1" id="KW-0472">Membrane</keyword>
<name>A0ABP7EK37_9ACTN</name>
<sequence length="123" mass="13033">MSTTASGTRRTGERGMVTAELAVATLAALVILLLLSWGLYLMVVQVRCIDTAAEVARQAARGDDAAVARARREAPAGARVQISRGPGLVRVQVSVVARPLTARLVGVPLRARAEVVPEPERPR</sequence>
<comment type="caution">
    <text evidence="2">The sequence shown here is derived from an EMBL/GenBank/DDBJ whole genome shotgun (WGS) entry which is preliminary data.</text>
</comment>
<protein>
    <recommendedName>
        <fullName evidence="4">TadE-like protein</fullName>
    </recommendedName>
</protein>
<organism evidence="2 3">
    <name type="scientific">Microlunatus aurantiacus</name>
    <dbReference type="NCBI Taxonomy" id="446786"/>
    <lineage>
        <taxon>Bacteria</taxon>
        <taxon>Bacillati</taxon>
        <taxon>Actinomycetota</taxon>
        <taxon>Actinomycetes</taxon>
        <taxon>Propionibacteriales</taxon>
        <taxon>Propionibacteriaceae</taxon>
        <taxon>Microlunatus</taxon>
    </lineage>
</organism>
<dbReference type="InterPro" id="IPR049790">
    <property type="entry name" value="Rv3655c/TadE"/>
</dbReference>
<evidence type="ECO:0000313" key="2">
    <source>
        <dbReference type="EMBL" id="GAA3720106.1"/>
    </source>
</evidence>
<evidence type="ECO:0008006" key="4">
    <source>
        <dbReference type="Google" id="ProtNLM"/>
    </source>
</evidence>
<dbReference type="RefSeq" id="WP_344814743.1">
    <property type="nucleotide sequence ID" value="NZ_BAAAYX010000035.1"/>
</dbReference>
<evidence type="ECO:0000313" key="3">
    <source>
        <dbReference type="Proteomes" id="UP001500051"/>
    </source>
</evidence>